<keyword evidence="3" id="KW-0645">Protease</keyword>
<dbReference type="InterPro" id="IPR011659">
    <property type="entry name" value="WD40"/>
</dbReference>
<evidence type="ECO:0000313" key="7">
    <source>
        <dbReference type="Proteomes" id="UP001597216"/>
    </source>
</evidence>
<evidence type="ECO:0000259" key="5">
    <source>
        <dbReference type="Pfam" id="PF00326"/>
    </source>
</evidence>
<dbReference type="PANTHER" id="PTHR42776">
    <property type="entry name" value="SERINE PEPTIDASE S9 FAMILY MEMBER"/>
    <property type="match status" value="1"/>
</dbReference>
<evidence type="ECO:0000313" key="6">
    <source>
        <dbReference type="EMBL" id="MFD1191226.1"/>
    </source>
</evidence>
<gene>
    <name evidence="6" type="ORF">ACFQ27_11600</name>
</gene>
<dbReference type="RefSeq" id="WP_377353696.1">
    <property type="nucleotide sequence ID" value="NZ_JBHTLQ010000023.1"/>
</dbReference>
<sequence>MKKTRLLALALCAGLSTQALAATAPAKAPITHESLWMMKRVGAPVVSPDGKWVVYAINEPAYEGDKAVNDLWLVSTDGGAPRRLTNTKGGESDAVWSPDSTSIAFVAKREGDEAGQVYVLDIVHGGEARRVTSVSTGAARPQWRPDGGAILFESSVFPGAADDDANRKAAADKKALKYNVRIYERYPIRYWNEWLDDRQPTILVQSLEAGAKPKDILAGTKLATTNGFSGIFGGDATPSLKPVWSPDGKEVVFIATTEAWTAVRANVGYQIYRTAAAGGAEPVAASPVKGDYDKLTFSPDGKFLYFTYAEQDQEIYQLPRLNRLAWPGGGAHTLVARDFDREPAEFALTPDGGTAYVLVPEAGMENLYKVASSGGKPELVIAPKTGGYTSLAIPEKAAKPMLIGAWGSSVNPTEIVRIDPAAKRHVNLTSVNVAAAQAIDWSSPLHFTFTAKDGLPIHSMLVTPPNFDPKKKYPVMVLIHGGPASTNPDQIGLRWNYHLLAASGVVVLMSDYKGSVGYGETFSQAIKLDPLKGPAEEIDQAVDEALKRYAFLDGSRMCAGGASYGGHLTNWIQATSTRYRCLISHAGEVDLLTQWGESDGNYGRELTNGGPPWAGSPIWVEQSPITHGADWKTPMLMSIGERDYRVPLGNTLEAWAVLQRQQVPSRLLVWPDAWHWITKPEDSRKFYGEVDAWLTKYLKP</sequence>
<evidence type="ECO:0000256" key="1">
    <source>
        <dbReference type="ARBA" id="ARBA00022729"/>
    </source>
</evidence>
<feature type="chain" id="PRO_5046007986" evidence="4">
    <location>
        <begin position="22"/>
        <end position="700"/>
    </location>
</feature>
<comment type="caution">
    <text evidence="6">The sequence shown here is derived from an EMBL/GenBank/DDBJ whole genome shotgun (WGS) entry which is preliminary data.</text>
</comment>
<dbReference type="SUPFAM" id="SSF82171">
    <property type="entry name" value="DPP6 N-terminal domain-like"/>
    <property type="match status" value="1"/>
</dbReference>
<dbReference type="InterPro" id="IPR029058">
    <property type="entry name" value="AB_hydrolase_fold"/>
</dbReference>
<dbReference type="Gene3D" id="3.40.50.1820">
    <property type="entry name" value="alpha/beta hydrolase"/>
    <property type="match status" value="1"/>
</dbReference>
<accession>A0ABW3T2U2</accession>
<name>A0ABW3T2U2_9CAUL</name>
<protein>
    <submittedName>
        <fullName evidence="6">S9 family peptidase</fullName>
    </submittedName>
</protein>
<reference evidence="7" key="1">
    <citation type="journal article" date="2019" name="Int. J. Syst. Evol. Microbiol.">
        <title>The Global Catalogue of Microorganisms (GCM) 10K type strain sequencing project: providing services to taxonomists for standard genome sequencing and annotation.</title>
        <authorList>
            <consortium name="The Broad Institute Genomics Platform"/>
            <consortium name="The Broad Institute Genome Sequencing Center for Infectious Disease"/>
            <person name="Wu L."/>
            <person name="Ma J."/>
        </authorList>
    </citation>
    <scope>NUCLEOTIDE SEQUENCE [LARGE SCALE GENOMIC DNA]</scope>
    <source>
        <strain evidence="7">CCUG 55074</strain>
    </source>
</reference>
<keyword evidence="2" id="KW-0378">Hydrolase</keyword>
<dbReference type="PANTHER" id="PTHR42776:SF13">
    <property type="entry name" value="DIPEPTIDYL-PEPTIDASE 5"/>
    <property type="match status" value="1"/>
</dbReference>
<evidence type="ECO:0000256" key="3">
    <source>
        <dbReference type="ARBA" id="ARBA00022825"/>
    </source>
</evidence>
<feature type="signal peptide" evidence="4">
    <location>
        <begin position="1"/>
        <end position="21"/>
    </location>
</feature>
<evidence type="ECO:0000256" key="2">
    <source>
        <dbReference type="ARBA" id="ARBA00022801"/>
    </source>
</evidence>
<dbReference type="Proteomes" id="UP001597216">
    <property type="component" value="Unassembled WGS sequence"/>
</dbReference>
<dbReference type="Pfam" id="PF00326">
    <property type="entry name" value="Peptidase_S9"/>
    <property type="match status" value="1"/>
</dbReference>
<evidence type="ECO:0000256" key="4">
    <source>
        <dbReference type="SAM" id="SignalP"/>
    </source>
</evidence>
<keyword evidence="1 4" id="KW-0732">Signal</keyword>
<dbReference type="InterPro" id="IPR011042">
    <property type="entry name" value="6-blade_b-propeller_TolB-like"/>
</dbReference>
<feature type="domain" description="Peptidase S9 prolyl oligopeptidase catalytic" evidence="5">
    <location>
        <begin position="493"/>
        <end position="699"/>
    </location>
</feature>
<dbReference type="Pfam" id="PF07676">
    <property type="entry name" value="PD40"/>
    <property type="match status" value="3"/>
</dbReference>
<dbReference type="InterPro" id="IPR001375">
    <property type="entry name" value="Peptidase_S9_cat"/>
</dbReference>
<keyword evidence="7" id="KW-1185">Reference proteome</keyword>
<dbReference type="EMBL" id="JBHTLQ010000023">
    <property type="protein sequence ID" value="MFD1191226.1"/>
    <property type="molecule type" value="Genomic_DNA"/>
</dbReference>
<organism evidence="6 7">
    <name type="scientific">Phenylobacterium conjunctum</name>
    <dbReference type="NCBI Taxonomy" id="1298959"/>
    <lineage>
        <taxon>Bacteria</taxon>
        <taxon>Pseudomonadati</taxon>
        <taxon>Pseudomonadota</taxon>
        <taxon>Alphaproteobacteria</taxon>
        <taxon>Caulobacterales</taxon>
        <taxon>Caulobacteraceae</taxon>
        <taxon>Phenylobacterium</taxon>
    </lineage>
</organism>
<keyword evidence="3" id="KW-0720">Serine protease</keyword>
<dbReference type="Gene3D" id="2.120.10.30">
    <property type="entry name" value="TolB, C-terminal domain"/>
    <property type="match status" value="2"/>
</dbReference>
<dbReference type="SUPFAM" id="SSF53474">
    <property type="entry name" value="alpha/beta-Hydrolases"/>
    <property type="match status" value="1"/>
</dbReference>
<proteinExistence type="predicted"/>